<dbReference type="EMBL" id="JAJEQE010000022">
    <property type="protein sequence ID" value="MCC2149153.1"/>
    <property type="molecule type" value="Genomic_DNA"/>
</dbReference>
<evidence type="ECO:0000313" key="2">
    <source>
        <dbReference type="Proteomes" id="UP001299235"/>
    </source>
</evidence>
<reference evidence="1 2" key="1">
    <citation type="submission" date="2021-10" db="EMBL/GenBank/DDBJ databases">
        <title>Anaerobic single-cell dispensing facilitates the cultivation of human gut bacteria.</title>
        <authorList>
            <person name="Afrizal A."/>
        </authorList>
    </citation>
    <scope>NUCLEOTIDE SEQUENCE [LARGE SCALE GENOMIC DNA]</scope>
    <source>
        <strain evidence="1 2">CLA-AA-H246</strain>
    </source>
</reference>
<name>A0ABS8EVD1_9FIRM</name>
<comment type="caution">
    <text evidence="1">The sequence shown here is derived from an EMBL/GenBank/DDBJ whole genome shotgun (WGS) entry which is preliminary data.</text>
</comment>
<keyword evidence="2" id="KW-1185">Reference proteome</keyword>
<gene>
    <name evidence="1" type="ORF">LKD42_07775</name>
</gene>
<proteinExistence type="predicted"/>
<protein>
    <submittedName>
        <fullName evidence="1">Uncharacterized protein</fullName>
    </submittedName>
</protein>
<evidence type="ECO:0000313" key="1">
    <source>
        <dbReference type="EMBL" id="MCC2149153.1"/>
    </source>
</evidence>
<dbReference type="RefSeq" id="WP_248835339.1">
    <property type="nucleotide sequence ID" value="NZ_JAJEQE010000022.1"/>
</dbReference>
<sequence>MTLREVLRAAEDFAYIRIKVKKCGLMFETCYAAEGLKGNQNEEFEKLKEKEVIRFCNNRVGIGGTTNELEIEIKEGK</sequence>
<accession>A0ABS8EVD1</accession>
<dbReference type="Proteomes" id="UP001299235">
    <property type="component" value="Unassembled WGS sequence"/>
</dbReference>
<organism evidence="1 2">
    <name type="scientific">Hominisplanchenecus faecis</name>
    <dbReference type="NCBI Taxonomy" id="2885351"/>
    <lineage>
        <taxon>Bacteria</taxon>
        <taxon>Bacillati</taxon>
        <taxon>Bacillota</taxon>
        <taxon>Clostridia</taxon>
        <taxon>Lachnospirales</taxon>
        <taxon>Lachnospiraceae</taxon>
        <taxon>Hominisplanchenecus</taxon>
    </lineage>
</organism>